<dbReference type="eggNOG" id="COG0456">
    <property type="taxonomic scope" value="Bacteria"/>
</dbReference>
<dbReference type="PANTHER" id="PTHR43800:SF1">
    <property type="entry name" value="PEPTIDYL-LYSINE N-ACETYLTRANSFERASE YJAB"/>
    <property type="match status" value="1"/>
</dbReference>
<dbReference type="PROSITE" id="PS51186">
    <property type="entry name" value="GNAT"/>
    <property type="match status" value="1"/>
</dbReference>
<dbReference type="PANTHER" id="PTHR43800">
    <property type="entry name" value="PEPTIDYL-LYSINE N-ACETYLTRANSFERASE YJAB"/>
    <property type="match status" value="1"/>
</dbReference>
<feature type="domain" description="N-acetyltransferase" evidence="3">
    <location>
        <begin position="5"/>
        <end position="152"/>
    </location>
</feature>
<dbReference type="InterPro" id="IPR016181">
    <property type="entry name" value="Acyl_CoA_acyltransferase"/>
</dbReference>
<proteinExistence type="predicted"/>
<keyword evidence="2" id="KW-0012">Acyltransferase</keyword>
<dbReference type="GO" id="GO:0016747">
    <property type="term" value="F:acyltransferase activity, transferring groups other than amino-acyl groups"/>
    <property type="evidence" value="ECO:0007669"/>
    <property type="project" value="InterPro"/>
</dbReference>
<evidence type="ECO:0000313" key="4">
    <source>
        <dbReference type="EMBL" id="AIQ14466.1"/>
    </source>
</evidence>
<evidence type="ECO:0000256" key="1">
    <source>
        <dbReference type="ARBA" id="ARBA00022679"/>
    </source>
</evidence>
<keyword evidence="1 4" id="KW-0808">Transferase</keyword>
<dbReference type="RefSeq" id="WP_042208229.1">
    <property type="nucleotide sequence ID" value="NZ_CP009288.1"/>
</dbReference>
<keyword evidence="5" id="KW-1185">Reference proteome</keyword>
<evidence type="ECO:0000259" key="3">
    <source>
        <dbReference type="PROSITE" id="PS51186"/>
    </source>
</evidence>
<protein>
    <submittedName>
        <fullName evidence="4">Histone acetyltransferase</fullName>
    </submittedName>
</protein>
<dbReference type="InterPro" id="IPR000182">
    <property type="entry name" value="GNAT_dom"/>
</dbReference>
<dbReference type="EMBL" id="CP009288">
    <property type="protein sequence ID" value="AIQ14466.1"/>
    <property type="molecule type" value="Genomic_DNA"/>
</dbReference>
<dbReference type="Gene3D" id="3.40.630.30">
    <property type="match status" value="1"/>
</dbReference>
<dbReference type="OrthoDB" id="46888at2"/>
<organism evidence="4 5">
    <name type="scientific">Paenibacillus durus</name>
    <name type="common">Paenibacillus azotofixans</name>
    <dbReference type="NCBI Taxonomy" id="44251"/>
    <lineage>
        <taxon>Bacteria</taxon>
        <taxon>Bacillati</taxon>
        <taxon>Bacillota</taxon>
        <taxon>Bacilli</taxon>
        <taxon>Bacillales</taxon>
        <taxon>Paenibacillaceae</taxon>
        <taxon>Paenibacillus</taxon>
    </lineage>
</organism>
<dbReference type="SUPFAM" id="SSF55729">
    <property type="entry name" value="Acyl-CoA N-acyltransferases (Nat)"/>
    <property type="match status" value="1"/>
</dbReference>
<dbReference type="Pfam" id="PF00583">
    <property type="entry name" value="Acetyltransf_1"/>
    <property type="match status" value="1"/>
</dbReference>
<sequence length="156" mass="17467">MSQIVKLDLQDEGTLSDLWSLQHKAYRLEAELIGFNSIPPLLETRDTLRNCGEDFYGCLSEDGELSGAVATEAERPETLTITRMMVSPDHFRRGIAGRLLEHVFALYPDKERFIVSTGKKNAPAVSLYRKHGFVPITSSEVAPGVELIEFNRSGKR</sequence>
<dbReference type="Proteomes" id="UP000029409">
    <property type="component" value="Chromosome"/>
</dbReference>
<dbReference type="CDD" id="cd04301">
    <property type="entry name" value="NAT_SF"/>
    <property type="match status" value="1"/>
</dbReference>
<dbReference type="KEGG" id="pdu:PDUR_23170"/>
<name>A0A089HR51_PAEDU</name>
<accession>A0A089HR51</accession>
<gene>
    <name evidence="4" type="ORF">PDUR_23170</name>
</gene>
<dbReference type="STRING" id="44251.PDUR_23170"/>
<dbReference type="AlphaFoldDB" id="A0A089HR51"/>
<evidence type="ECO:0000313" key="5">
    <source>
        <dbReference type="Proteomes" id="UP000029409"/>
    </source>
</evidence>
<evidence type="ECO:0000256" key="2">
    <source>
        <dbReference type="ARBA" id="ARBA00023315"/>
    </source>
</evidence>
<reference evidence="4 5" key="1">
    <citation type="submission" date="2014-08" db="EMBL/GenBank/DDBJ databases">
        <title>Comparative genomics of the Paenibacillus odorifer group.</title>
        <authorList>
            <person name="den Bakker H.C."/>
            <person name="Tsai Y.-C."/>
            <person name="Martin N."/>
            <person name="Korlach J."/>
            <person name="Wiedmann M."/>
        </authorList>
    </citation>
    <scope>NUCLEOTIDE SEQUENCE [LARGE SCALE GENOMIC DNA]</scope>
    <source>
        <strain evidence="4 5">DSM 1735</strain>
    </source>
</reference>